<proteinExistence type="predicted"/>
<organism evidence="1">
    <name type="scientific">bioreactor metagenome</name>
    <dbReference type="NCBI Taxonomy" id="1076179"/>
    <lineage>
        <taxon>unclassified sequences</taxon>
        <taxon>metagenomes</taxon>
        <taxon>ecological metagenomes</taxon>
    </lineage>
</organism>
<name>A0A645DID9_9ZZZZ</name>
<accession>A0A645DID9</accession>
<sequence>MRGGKRHGLLGTVQHALAGRMHFGAHFGERQRARGAVQQLDAQVALQPPHAAADGRRGQPQLARSGRKAALLHHVREHLHICQRESV</sequence>
<evidence type="ECO:0000313" key="1">
    <source>
        <dbReference type="EMBL" id="MPM88778.1"/>
    </source>
</evidence>
<gene>
    <name evidence="1" type="ORF">SDC9_135882</name>
</gene>
<dbReference type="EMBL" id="VSSQ01036329">
    <property type="protein sequence ID" value="MPM88778.1"/>
    <property type="molecule type" value="Genomic_DNA"/>
</dbReference>
<dbReference type="AlphaFoldDB" id="A0A645DID9"/>
<comment type="caution">
    <text evidence="1">The sequence shown here is derived from an EMBL/GenBank/DDBJ whole genome shotgun (WGS) entry which is preliminary data.</text>
</comment>
<reference evidence="1" key="1">
    <citation type="submission" date="2019-08" db="EMBL/GenBank/DDBJ databases">
        <authorList>
            <person name="Kucharzyk K."/>
            <person name="Murdoch R.W."/>
            <person name="Higgins S."/>
            <person name="Loffler F."/>
        </authorList>
    </citation>
    <scope>NUCLEOTIDE SEQUENCE</scope>
</reference>
<protein>
    <submittedName>
        <fullName evidence="1">Uncharacterized protein</fullName>
    </submittedName>
</protein>